<reference evidence="2 4" key="1">
    <citation type="journal article" date="2008" name="Science">
        <title>The Physcomitrella genome reveals evolutionary insights into the conquest of land by plants.</title>
        <authorList>
            <person name="Rensing S."/>
            <person name="Lang D."/>
            <person name="Zimmer A."/>
            <person name="Terry A."/>
            <person name="Salamov A."/>
            <person name="Shapiro H."/>
            <person name="Nishiyama T."/>
            <person name="Perroud P.-F."/>
            <person name="Lindquist E."/>
            <person name="Kamisugi Y."/>
            <person name="Tanahashi T."/>
            <person name="Sakakibara K."/>
            <person name="Fujita T."/>
            <person name="Oishi K."/>
            <person name="Shin-I T."/>
            <person name="Kuroki Y."/>
            <person name="Toyoda A."/>
            <person name="Suzuki Y."/>
            <person name="Hashimoto A."/>
            <person name="Yamaguchi K."/>
            <person name="Sugano A."/>
            <person name="Kohara Y."/>
            <person name="Fujiyama A."/>
            <person name="Anterola A."/>
            <person name="Aoki S."/>
            <person name="Ashton N."/>
            <person name="Barbazuk W.B."/>
            <person name="Barker E."/>
            <person name="Bennetzen J."/>
            <person name="Bezanilla M."/>
            <person name="Blankenship R."/>
            <person name="Cho S.H."/>
            <person name="Dutcher S."/>
            <person name="Estelle M."/>
            <person name="Fawcett J.A."/>
            <person name="Gundlach H."/>
            <person name="Hanada K."/>
            <person name="Heyl A."/>
            <person name="Hicks K.A."/>
            <person name="Hugh J."/>
            <person name="Lohr M."/>
            <person name="Mayer K."/>
            <person name="Melkozernov A."/>
            <person name="Murata T."/>
            <person name="Nelson D."/>
            <person name="Pils B."/>
            <person name="Prigge M."/>
            <person name="Reiss B."/>
            <person name="Renner T."/>
            <person name="Rombauts S."/>
            <person name="Rushton P."/>
            <person name="Sanderfoot A."/>
            <person name="Schween G."/>
            <person name="Shiu S.-H."/>
            <person name="Stueber K."/>
            <person name="Theodoulou F.L."/>
            <person name="Tu H."/>
            <person name="Van de Peer Y."/>
            <person name="Verrier P.J."/>
            <person name="Waters E."/>
            <person name="Wood A."/>
            <person name="Yang L."/>
            <person name="Cove D."/>
            <person name="Cuming A."/>
            <person name="Hasebe M."/>
            <person name="Lucas S."/>
            <person name="Mishler D.B."/>
            <person name="Reski R."/>
            <person name="Grigoriev I."/>
            <person name="Quatrano R.S."/>
            <person name="Boore J.L."/>
        </authorList>
    </citation>
    <scope>NUCLEOTIDE SEQUENCE [LARGE SCALE GENOMIC DNA]</scope>
    <source>
        <strain evidence="3 4">cv. Gransden 2004</strain>
    </source>
</reference>
<dbReference type="AlphaFoldDB" id="A0A2K1IU79"/>
<dbReference type="EnsemblPlants" id="Pp3c20_5930V3.1">
    <property type="protein sequence ID" value="Pp3c20_5930V3.1"/>
    <property type="gene ID" value="Pp3c20_5930"/>
</dbReference>
<reference evidence="2 4" key="2">
    <citation type="journal article" date="2018" name="Plant J.">
        <title>The Physcomitrella patens chromosome-scale assembly reveals moss genome structure and evolution.</title>
        <authorList>
            <person name="Lang D."/>
            <person name="Ullrich K.K."/>
            <person name="Murat F."/>
            <person name="Fuchs J."/>
            <person name="Jenkins J."/>
            <person name="Haas F.B."/>
            <person name="Piednoel M."/>
            <person name="Gundlach H."/>
            <person name="Van Bel M."/>
            <person name="Meyberg R."/>
            <person name="Vives C."/>
            <person name="Morata J."/>
            <person name="Symeonidi A."/>
            <person name="Hiss M."/>
            <person name="Muchero W."/>
            <person name="Kamisugi Y."/>
            <person name="Saleh O."/>
            <person name="Blanc G."/>
            <person name="Decker E.L."/>
            <person name="van Gessel N."/>
            <person name="Grimwood J."/>
            <person name="Hayes R.D."/>
            <person name="Graham S.W."/>
            <person name="Gunter L.E."/>
            <person name="McDaniel S.F."/>
            <person name="Hoernstein S.N.W."/>
            <person name="Larsson A."/>
            <person name="Li F.W."/>
            <person name="Perroud P.F."/>
            <person name="Phillips J."/>
            <person name="Ranjan P."/>
            <person name="Rokshar D.S."/>
            <person name="Rothfels C.J."/>
            <person name="Schneider L."/>
            <person name="Shu S."/>
            <person name="Stevenson D.W."/>
            <person name="Thummler F."/>
            <person name="Tillich M."/>
            <person name="Villarreal Aguilar J.C."/>
            <person name="Widiez T."/>
            <person name="Wong G.K."/>
            <person name="Wymore A."/>
            <person name="Zhang Y."/>
            <person name="Zimmer A.D."/>
            <person name="Quatrano R.S."/>
            <person name="Mayer K.F.X."/>
            <person name="Goodstein D."/>
            <person name="Casacuberta J.M."/>
            <person name="Vandepoele K."/>
            <person name="Reski R."/>
            <person name="Cuming A.C."/>
            <person name="Tuskan G.A."/>
            <person name="Maumus F."/>
            <person name="Salse J."/>
            <person name="Schmutz J."/>
            <person name="Rensing S.A."/>
        </authorList>
    </citation>
    <scope>NUCLEOTIDE SEQUENCE [LARGE SCALE GENOMIC DNA]</scope>
    <source>
        <strain evidence="3 4">cv. Gransden 2004</strain>
    </source>
</reference>
<proteinExistence type="predicted"/>
<evidence type="ECO:0000313" key="4">
    <source>
        <dbReference type="Proteomes" id="UP000006727"/>
    </source>
</evidence>
<evidence type="ECO:0000313" key="2">
    <source>
        <dbReference type="EMBL" id="PNR32830.1"/>
    </source>
</evidence>
<reference evidence="3" key="3">
    <citation type="submission" date="2020-12" db="UniProtKB">
        <authorList>
            <consortium name="EnsemblPlants"/>
        </authorList>
    </citation>
    <scope>IDENTIFICATION</scope>
</reference>
<dbReference type="Gramene" id="Pp3c20_5930V3.1">
    <property type="protein sequence ID" value="Pp3c20_5930V3.1"/>
    <property type="gene ID" value="Pp3c20_5930"/>
</dbReference>
<dbReference type="PaxDb" id="3218-PP1S9_131V6.1"/>
<feature type="region of interest" description="Disordered" evidence="1">
    <location>
        <begin position="1"/>
        <end position="21"/>
    </location>
</feature>
<dbReference type="EMBL" id="ABEU02000020">
    <property type="protein sequence ID" value="PNR32830.1"/>
    <property type="molecule type" value="Genomic_DNA"/>
</dbReference>
<evidence type="ECO:0000313" key="3">
    <source>
        <dbReference type="EnsemblPlants" id="Pp3c20_5930V3.1"/>
    </source>
</evidence>
<name>A0A2K1IU79_PHYPA</name>
<protein>
    <submittedName>
        <fullName evidence="2 3">Uncharacterized protein</fullName>
    </submittedName>
</protein>
<organism evidence="2">
    <name type="scientific">Physcomitrium patens</name>
    <name type="common">Spreading-leaved earth moss</name>
    <name type="synonym">Physcomitrella patens</name>
    <dbReference type="NCBI Taxonomy" id="3218"/>
    <lineage>
        <taxon>Eukaryota</taxon>
        <taxon>Viridiplantae</taxon>
        <taxon>Streptophyta</taxon>
        <taxon>Embryophyta</taxon>
        <taxon>Bryophyta</taxon>
        <taxon>Bryophytina</taxon>
        <taxon>Bryopsida</taxon>
        <taxon>Funariidae</taxon>
        <taxon>Funariales</taxon>
        <taxon>Funariaceae</taxon>
        <taxon>Physcomitrium</taxon>
    </lineage>
</organism>
<evidence type="ECO:0000256" key="1">
    <source>
        <dbReference type="SAM" id="MobiDB-lite"/>
    </source>
</evidence>
<accession>A0A2K1IU79</accession>
<sequence>MLRKAEDKEEDDCLAIITHTT</sequence>
<gene>
    <name evidence="2" type="ORF">PHYPA_024772</name>
</gene>
<keyword evidence="4" id="KW-1185">Reference proteome</keyword>
<dbReference type="Proteomes" id="UP000006727">
    <property type="component" value="Chromosome 20"/>
</dbReference>